<comment type="caution">
    <text evidence="2">The sequence shown here is derived from an EMBL/GenBank/DDBJ whole genome shotgun (WGS) entry which is preliminary data.</text>
</comment>
<proteinExistence type="predicted"/>
<keyword evidence="3" id="KW-1185">Reference proteome</keyword>
<accession>A0A8H3ZH65</accession>
<dbReference type="AlphaFoldDB" id="A0A8H3ZH65"/>
<reference evidence="2 3" key="1">
    <citation type="submission" date="2019-12" db="EMBL/GenBank/DDBJ databases">
        <title>A genome sequence resource for the geographically widespread anthracnose pathogen Colletotrichum asianum.</title>
        <authorList>
            <person name="Meng Y."/>
        </authorList>
    </citation>
    <scope>NUCLEOTIDE SEQUENCE [LARGE SCALE GENOMIC DNA]</scope>
    <source>
        <strain evidence="2 3">ICMP 18580</strain>
    </source>
</reference>
<sequence>MITPKTPTTQDDIRPCCPADPPAATTPHIVTGSSEPSAISDWLMALHPDQPSSRSHSHPRAQPRYVTYHLEALGNTTTTRFWTRERQLTVPLQSRTQASLSFCQVPPFGSLVTRYAGKEERIYAARSFLAPPSTDTSQAKSELPHFTTTSFPANQPSTNKSKNKTHQHTFNMPFFYSKPIGGKNFGTSVHADRHGIRRGPWRFRIGRFNCFR</sequence>
<evidence type="ECO:0000313" key="3">
    <source>
        <dbReference type="Proteomes" id="UP000434172"/>
    </source>
</evidence>
<gene>
    <name evidence="2" type="ORF">GQ607_013724</name>
</gene>
<evidence type="ECO:0000313" key="2">
    <source>
        <dbReference type="EMBL" id="KAF0319043.1"/>
    </source>
</evidence>
<dbReference type="OrthoDB" id="4774177at2759"/>
<protein>
    <submittedName>
        <fullName evidence="2">Uncharacterized protein</fullName>
    </submittedName>
</protein>
<feature type="compositionally biased region" description="Polar residues" evidence="1">
    <location>
        <begin position="133"/>
        <end position="160"/>
    </location>
</feature>
<dbReference type="Proteomes" id="UP000434172">
    <property type="component" value="Unassembled WGS sequence"/>
</dbReference>
<organism evidence="2 3">
    <name type="scientific">Colletotrichum asianum</name>
    <dbReference type="NCBI Taxonomy" id="702518"/>
    <lineage>
        <taxon>Eukaryota</taxon>
        <taxon>Fungi</taxon>
        <taxon>Dikarya</taxon>
        <taxon>Ascomycota</taxon>
        <taxon>Pezizomycotina</taxon>
        <taxon>Sordariomycetes</taxon>
        <taxon>Hypocreomycetidae</taxon>
        <taxon>Glomerellales</taxon>
        <taxon>Glomerellaceae</taxon>
        <taxon>Colletotrichum</taxon>
        <taxon>Colletotrichum gloeosporioides species complex</taxon>
    </lineage>
</organism>
<dbReference type="EMBL" id="WOWK01000101">
    <property type="protein sequence ID" value="KAF0319043.1"/>
    <property type="molecule type" value="Genomic_DNA"/>
</dbReference>
<feature type="region of interest" description="Disordered" evidence="1">
    <location>
        <begin position="131"/>
        <end position="165"/>
    </location>
</feature>
<evidence type="ECO:0000256" key="1">
    <source>
        <dbReference type="SAM" id="MobiDB-lite"/>
    </source>
</evidence>
<name>A0A8H3ZH65_9PEZI</name>